<dbReference type="GO" id="GO:0003676">
    <property type="term" value="F:nucleic acid binding"/>
    <property type="evidence" value="ECO:0007669"/>
    <property type="project" value="InterPro"/>
</dbReference>
<dbReference type="SUPFAM" id="SSF53098">
    <property type="entry name" value="Ribonuclease H-like"/>
    <property type="match status" value="1"/>
</dbReference>
<dbReference type="PANTHER" id="PTHR10642">
    <property type="entry name" value="RIBONUCLEASE H1"/>
    <property type="match status" value="1"/>
</dbReference>
<evidence type="ECO:0000256" key="6">
    <source>
        <dbReference type="ARBA" id="ARBA00022759"/>
    </source>
</evidence>
<feature type="domain" description="RNase H type-1" evidence="9">
    <location>
        <begin position="80"/>
        <end position="222"/>
    </location>
</feature>
<keyword evidence="4" id="KW-0540">Nuclease</keyword>
<comment type="catalytic activity">
    <reaction evidence="1">
        <text>Endonucleolytic cleavage to 5'-phosphomonoester.</text>
        <dbReference type="EC" id="3.1.26.4"/>
    </reaction>
</comment>
<dbReference type="AlphaFoldDB" id="A0A8H5BE26"/>
<comment type="similarity">
    <text evidence="2">Belongs to the RNase H family.</text>
</comment>
<dbReference type="EMBL" id="JAACJK010000169">
    <property type="protein sequence ID" value="KAF5320482.1"/>
    <property type="molecule type" value="Genomic_DNA"/>
</dbReference>
<dbReference type="InterPro" id="IPR050092">
    <property type="entry name" value="RNase_H"/>
</dbReference>
<keyword evidence="11" id="KW-1185">Reference proteome</keyword>
<keyword evidence="6" id="KW-0255">Endonuclease</keyword>
<dbReference type="InterPro" id="IPR036397">
    <property type="entry name" value="RNaseH_sf"/>
</dbReference>
<evidence type="ECO:0000256" key="7">
    <source>
        <dbReference type="ARBA" id="ARBA00022801"/>
    </source>
</evidence>
<dbReference type="GO" id="GO:0043137">
    <property type="term" value="P:DNA replication, removal of RNA primer"/>
    <property type="evidence" value="ECO:0007669"/>
    <property type="project" value="TreeGrafter"/>
</dbReference>
<dbReference type="GO" id="GO:0046872">
    <property type="term" value="F:metal ion binding"/>
    <property type="evidence" value="ECO:0007669"/>
    <property type="project" value="UniProtKB-KW"/>
</dbReference>
<dbReference type="GO" id="GO:0004523">
    <property type="term" value="F:RNA-DNA hybrid ribonuclease activity"/>
    <property type="evidence" value="ECO:0007669"/>
    <property type="project" value="UniProtKB-EC"/>
</dbReference>
<dbReference type="PROSITE" id="PS50879">
    <property type="entry name" value="RNASE_H_1"/>
    <property type="match status" value="1"/>
</dbReference>
<dbReference type="PANTHER" id="PTHR10642:SF26">
    <property type="entry name" value="RIBONUCLEASE H1"/>
    <property type="match status" value="1"/>
</dbReference>
<evidence type="ECO:0000256" key="8">
    <source>
        <dbReference type="SAM" id="MobiDB-lite"/>
    </source>
</evidence>
<evidence type="ECO:0000313" key="10">
    <source>
        <dbReference type="EMBL" id="KAF5320482.1"/>
    </source>
</evidence>
<evidence type="ECO:0000313" key="11">
    <source>
        <dbReference type="Proteomes" id="UP000541558"/>
    </source>
</evidence>
<organism evidence="10 11">
    <name type="scientific">Ephemerocybe angulata</name>
    <dbReference type="NCBI Taxonomy" id="980116"/>
    <lineage>
        <taxon>Eukaryota</taxon>
        <taxon>Fungi</taxon>
        <taxon>Dikarya</taxon>
        <taxon>Basidiomycota</taxon>
        <taxon>Agaricomycotina</taxon>
        <taxon>Agaricomycetes</taxon>
        <taxon>Agaricomycetidae</taxon>
        <taxon>Agaricales</taxon>
        <taxon>Agaricineae</taxon>
        <taxon>Psathyrellaceae</taxon>
        <taxon>Ephemerocybe</taxon>
    </lineage>
</organism>
<comment type="caution">
    <text evidence="10">The sequence shown here is derived from an EMBL/GenBank/DDBJ whole genome shotgun (WGS) entry which is preliminary data.</text>
</comment>
<dbReference type="InterPro" id="IPR002156">
    <property type="entry name" value="RNaseH_domain"/>
</dbReference>
<dbReference type="EC" id="3.1.26.4" evidence="3"/>
<accession>A0A8H5BE26</accession>
<feature type="compositionally biased region" description="Basic and acidic residues" evidence="8">
    <location>
        <begin position="212"/>
        <end position="230"/>
    </location>
</feature>
<keyword evidence="7" id="KW-0378">Hydrolase</keyword>
<sequence>MKKLHNLEDEWNPVVNHEIRERGHPGGDEVPGWTEVGFTSEIVRHPLQLIRIFAGDPQDVPATVFAAPHLNDVGPGTGMSLDDVSVWTDGSCTENGSKYAKAGSGLWYAVDDARNQAIRLPGEYLTNNTAELAAMLLSIQTHRDVQTVRIISDSTYAITSATTLLRKRLDHGFLDVPNPKYVAALVGEIIHTNSRILVRKVRGHAGIEGNEGADREAAKGAEKDDPTPIDLSKGEHLLKIGAKLSVLSQSELYKAIRLHHMHDNRKNTHRAVKQAGCH</sequence>
<name>A0A8H5BE26_9AGAR</name>
<evidence type="ECO:0000256" key="1">
    <source>
        <dbReference type="ARBA" id="ARBA00000077"/>
    </source>
</evidence>
<dbReference type="Gene3D" id="3.30.420.10">
    <property type="entry name" value="Ribonuclease H-like superfamily/Ribonuclease H"/>
    <property type="match status" value="1"/>
</dbReference>
<evidence type="ECO:0000256" key="4">
    <source>
        <dbReference type="ARBA" id="ARBA00022722"/>
    </source>
</evidence>
<dbReference type="Proteomes" id="UP000541558">
    <property type="component" value="Unassembled WGS sequence"/>
</dbReference>
<evidence type="ECO:0000256" key="2">
    <source>
        <dbReference type="ARBA" id="ARBA00005300"/>
    </source>
</evidence>
<dbReference type="InterPro" id="IPR012337">
    <property type="entry name" value="RNaseH-like_sf"/>
</dbReference>
<dbReference type="OrthoDB" id="2898134at2759"/>
<keyword evidence="5" id="KW-0479">Metal-binding</keyword>
<proteinExistence type="inferred from homology"/>
<reference evidence="10 11" key="1">
    <citation type="journal article" date="2020" name="ISME J.">
        <title>Uncovering the hidden diversity of litter-decomposition mechanisms in mushroom-forming fungi.</title>
        <authorList>
            <person name="Floudas D."/>
            <person name="Bentzer J."/>
            <person name="Ahren D."/>
            <person name="Johansson T."/>
            <person name="Persson P."/>
            <person name="Tunlid A."/>
        </authorList>
    </citation>
    <scope>NUCLEOTIDE SEQUENCE [LARGE SCALE GENOMIC DNA]</scope>
    <source>
        <strain evidence="10 11">CBS 175.51</strain>
    </source>
</reference>
<evidence type="ECO:0000256" key="5">
    <source>
        <dbReference type="ARBA" id="ARBA00022723"/>
    </source>
</evidence>
<dbReference type="Pfam" id="PF00075">
    <property type="entry name" value="RNase_H"/>
    <property type="match status" value="1"/>
</dbReference>
<evidence type="ECO:0000256" key="3">
    <source>
        <dbReference type="ARBA" id="ARBA00012180"/>
    </source>
</evidence>
<gene>
    <name evidence="10" type="ORF">D9611_010698</name>
</gene>
<protein>
    <recommendedName>
        <fullName evidence="3">ribonuclease H</fullName>
        <ecNumber evidence="3">3.1.26.4</ecNumber>
    </recommendedName>
</protein>
<feature type="region of interest" description="Disordered" evidence="8">
    <location>
        <begin position="208"/>
        <end position="230"/>
    </location>
</feature>
<evidence type="ECO:0000259" key="9">
    <source>
        <dbReference type="PROSITE" id="PS50879"/>
    </source>
</evidence>